<gene>
    <name evidence="1" type="ORF">DP114_25330</name>
</gene>
<dbReference type="EMBL" id="CP030118">
    <property type="protein sequence ID" value="QDL10785.1"/>
    <property type="molecule type" value="Genomic_DNA"/>
</dbReference>
<reference evidence="1 2" key="1">
    <citation type="submission" date="2018-06" db="EMBL/GenBank/DDBJ databases">
        <title>Comparative genomics of Brasilonema spp. strains.</title>
        <authorList>
            <person name="Alvarenga D.O."/>
            <person name="Fiore M.F."/>
            <person name="Varani A.M."/>
        </authorList>
    </citation>
    <scope>NUCLEOTIDE SEQUENCE [LARGE SCALE GENOMIC DNA]</scope>
    <source>
        <strain evidence="1 2">CENA114</strain>
    </source>
</reference>
<evidence type="ECO:0000313" key="2">
    <source>
        <dbReference type="Proteomes" id="UP000503129"/>
    </source>
</evidence>
<dbReference type="InterPro" id="IPR014971">
    <property type="entry name" value="KGK"/>
</dbReference>
<accession>A0A856MHE3</accession>
<protein>
    <submittedName>
        <fullName evidence="1">Uncharacterized protein</fullName>
    </submittedName>
</protein>
<dbReference type="RefSeq" id="WP_172195297.1">
    <property type="nucleotide sequence ID" value="NZ_CAWOXK010000001.1"/>
</dbReference>
<dbReference type="AlphaFoldDB" id="A0A856MHE3"/>
<organism evidence="1 2">
    <name type="scientific">Brasilonema sennae CENA114</name>
    <dbReference type="NCBI Taxonomy" id="415709"/>
    <lineage>
        <taxon>Bacteria</taxon>
        <taxon>Bacillati</taxon>
        <taxon>Cyanobacteriota</taxon>
        <taxon>Cyanophyceae</taxon>
        <taxon>Nostocales</taxon>
        <taxon>Scytonemataceae</taxon>
        <taxon>Brasilonema</taxon>
        <taxon>Bromeliae group (in: Brasilonema)</taxon>
    </lineage>
</organism>
<evidence type="ECO:0000313" key="1">
    <source>
        <dbReference type="EMBL" id="QDL10785.1"/>
    </source>
</evidence>
<dbReference type="Pfam" id="PF08872">
    <property type="entry name" value="KGK"/>
    <property type="match status" value="1"/>
</dbReference>
<name>A0A856MHE3_9CYAN</name>
<keyword evidence="2" id="KW-1185">Reference proteome</keyword>
<dbReference type="Proteomes" id="UP000503129">
    <property type="component" value="Chromosome"/>
</dbReference>
<sequence>MLSNQFQRLEQEDDILFLGDQIFNAVQIVKKFLEYFEPKGNDLNFSCQDKFVKKYFKKRNVTGIFNRVEWEFYLRSEIQCELLLPNKNRRQKGKLEIRVTLEFSSLNKQFSSVNDGGSLSHSLSITDSKTSKDFEIKVSLDFYPEERLLEEISHQEKTTESGLRKWPRETLRVSPFEIDARKKGIHEYGIHEYLASL</sequence>
<dbReference type="KEGG" id="bsen:DP114_25330"/>
<proteinExistence type="predicted"/>